<dbReference type="Gene3D" id="3.30.70.2330">
    <property type="match status" value="1"/>
</dbReference>
<dbReference type="Gene3D" id="3.30.160.60">
    <property type="entry name" value="Classic Zinc Finger"/>
    <property type="match status" value="1"/>
</dbReference>
<dbReference type="Pfam" id="PF21315">
    <property type="entry name" value="FAN1_HTH"/>
    <property type="match status" value="1"/>
</dbReference>
<name>A0A8T0I5M8_CERPU</name>
<gene>
    <name evidence="15" type="ORF">KC19_5G185600</name>
</gene>
<dbReference type="SMART" id="SM00910">
    <property type="entry name" value="HIRAN"/>
    <property type="match status" value="1"/>
</dbReference>
<keyword evidence="3 13" id="KW-0540">Nuclease</keyword>
<comment type="function">
    <text evidence="13">Nuclease required for the repair of DNA interstrand cross-links (ICL). Acts as a 5'-3' exonuclease that anchors at a cut end of DNA and cleaves DNA successively at every third nucleotide, allowing to excise an ICL from one strand through flanking incisions.</text>
</comment>
<dbReference type="InterPro" id="IPR006642">
    <property type="entry name" value="Rad18_UBZ4"/>
</dbReference>
<evidence type="ECO:0000256" key="2">
    <source>
        <dbReference type="ARBA" id="ARBA00005533"/>
    </source>
</evidence>
<dbReference type="InterPro" id="IPR014883">
    <property type="entry name" value="VRR_NUC"/>
</dbReference>
<comment type="caution">
    <text evidence="15">The sequence shown here is derived from an EMBL/GenBank/DDBJ whole genome shotgun (WGS) entry which is preliminary data.</text>
</comment>
<dbReference type="GO" id="GO:0004528">
    <property type="term" value="F:phosphodiesterase I activity"/>
    <property type="evidence" value="ECO:0007669"/>
    <property type="project" value="UniProtKB-EC"/>
</dbReference>
<keyword evidence="9 13" id="KW-0460">Magnesium</keyword>
<dbReference type="InterPro" id="IPR049132">
    <property type="entry name" value="FAN1-like_euk"/>
</dbReference>
<dbReference type="PANTHER" id="PTHR15749:SF4">
    <property type="entry name" value="FANCONI-ASSOCIATED NUCLEASE 1"/>
    <property type="match status" value="1"/>
</dbReference>
<dbReference type="GO" id="GO:0036297">
    <property type="term" value="P:interstrand cross-link repair"/>
    <property type="evidence" value="ECO:0007669"/>
    <property type="project" value="InterPro"/>
</dbReference>
<dbReference type="AlphaFoldDB" id="A0A8T0I5M8"/>
<dbReference type="InterPro" id="IPR033315">
    <property type="entry name" value="Fan1-like"/>
</dbReference>
<dbReference type="GO" id="GO:0017108">
    <property type="term" value="F:5'-flap endonuclease activity"/>
    <property type="evidence" value="ECO:0007669"/>
    <property type="project" value="TreeGrafter"/>
</dbReference>
<organism evidence="15 16">
    <name type="scientific">Ceratodon purpureus</name>
    <name type="common">Fire moss</name>
    <name type="synonym">Dicranum purpureum</name>
    <dbReference type="NCBI Taxonomy" id="3225"/>
    <lineage>
        <taxon>Eukaryota</taxon>
        <taxon>Viridiplantae</taxon>
        <taxon>Streptophyta</taxon>
        <taxon>Embryophyta</taxon>
        <taxon>Bryophyta</taxon>
        <taxon>Bryophytina</taxon>
        <taxon>Bryopsida</taxon>
        <taxon>Dicranidae</taxon>
        <taxon>Pseudoditrichales</taxon>
        <taxon>Ditrichaceae</taxon>
        <taxon>Ceratodon</taxon>
    </lineage>
</organism>
<dbReference type="CDD" id="cd22326">
    <property type="entry name" value="FAN1-like"/>
    <property type="match status" value="1"/>
</dbReference>
<comment type="similarity">
    <text evidence="2 13">Belongs to the FAN1 family.</text>
</comment>
<keyword evidence="11 13" id="KW-0464">Manganese</keyword>
<proteinExistence type="inferred from homology"/>
<dbReference type="InterPro" id="IPR049126">
    <property type="entry name" value="FAN1-like_TPR"/>
</dbReference>
<evidence type="ECO:0000256" key="7">
    <source>
        <dbReference type="ARBA" id="ARBA00022801"/>
    </source>
</evidence>
<dbReference type="PROSITE" id="PS51908">
    <property type="entry name" value="ZF_UBZ4"/>
    <property type="match status" value="1"/>
</dbReference>
<accession>A0A8T0I5M8</accession>
<dbReference type="InterPro" id="IPR049125">
    <property type="entry name" value="FAN1-like_WH"/>
</dbReference>
<dbReference type="Proteomes" id="UP000822688">
    <property type="component" value="Chromosome 5"/>
</dbReference>
<comment type="cofactor">
    <cofactor evidence="13">
        <name>Mg(2+)</name>
        <dbReference type="ChEBI" id="CHEBI:18420"/>
    </cofactor>
    <cofactor evidence="13">
        <name>Mn(2+)</name>
        <dbReference type="ChEBI" id="CHEBI:29035"/>
    </cofactor>
</comment>
<dbReference type="Gene3D" id="3.40.1350.10">
    <property type="match status" value="1"/>
</dbReference>
<evidence type="ECO:0000256" key="3">
    <source>
        <dbReference type="ARBA" id="ARBA00022722"/>
    </source>
</evidence>
<evidence type="ECO:0000256" key="9">
    <source>
        <dbReference type="ARBA" id="ARBA00022842"/>
    </source>
</evidence>
<keyword evidence="7 13" id="KW-0378">Hydrolase</keyword>
<keyword evidence="8" id="KW-0862">Zinc</keyword>
<dbReference type="GO" id="GO:0008270">
    <property type="term" value="F:zinc ion binding"/>
    <property type="evidence" value="ECO:0007669"/>
    <property type="project" value="UniProtKB-KW"/>
</dbReference>
<dbReference type="PANTHER" id="PTHR15749">
    <property type="entry name" value="FANCONI-ASSOCIATED NUCLEASE 1"/>
    <property type="match status" value="1"/>
</dbReference>
<dbReference type="Pfam" id="PF08774">
    <property type="entry name" value="VRR_NUC"/>
    <property type="match status" value="1"/>
</dbReference>
<comment type="subcellular location">
    <subcellularLocation>
        <location evidence="13">Nucleus</location>
    </subcellularLocation>
</comment>
<dbReference type="GO" id="GO:0008409">
    <property type="term" value="F:5'-3' exonuclease activity"/>
    <property type="evidence" value="ECO:0007669"/>
    <property type="project" value="TreeGrafter"/>
</dbReference>
<evidence type="ECO:0000256" key="5">
    <source>
        <dbReference type="ARBA" id="ARBA00022763"/>
    </source>
</evidence>
<evidence type="ECO:0000259" key="14">
    <source>
        <dbReference type="PROSITE" id="PS51908"/>
    </source>
</evidence>
<comment type="catalytic activity">
    <reaction evidence="1 13">
        <text>Hydrolytically removes 5'-nucleotides successively from the 3'-hydroxy termini of 3'-hydroxy-terminated oligonucleotides.</text>
        <dbReference type="EC" id="3.1.4.1"/>
    </reaction>
</comment>
<keyword evidence="6 12" id="KW-0863">Zinc-finger</keyword>
<evidence type="ECO:0000256" key="12">
    <source>
        <dbReference type="PROSITE-ProRule" id="PRU01256"/>
    </source>
</evidence>
<evidence type="ECO:0000313" key="15">
    <source>
        <dbReference type="EMBL" id="KAG0577838.1"/>
    </source>
</evidence>
<feature type="domain" description="UBZ4-type" evidence="14">
    <location>
        <begin position="81"/>
        <end position="108"/>
    </location>
</feature>
<dbReference type="SMART" id="SM00734">
    <property type="entry name" value="ZnF_Rad18"/>
    <property type="match status" value="1"/>
</dbReference>
<evidence type="ECO:0000256" key="11">
    <source>
        <dbReference type="ARBA" id="ARBA00023211"/>
    </source>
</evidence>
<dbReference type="GO" id="GO:0016818">
    <property type="term" value="F:hydrolase activity, acting on acid anhydrides, in phosphorus-containing anhydrides"/>
    <property type="evidence" value="ECO:0007669"/>
    <property type="project" value="InterPro"/>
</dbReference>
<dbReference type="EC" id="3.1.4.1" evidence="13"/>
<keyword evidence="4 13" id="KW-0479">Metal-binding</keyword>
<dbReference type="Pfam" id="PF08797">
    <property type="entry name" value="HIRAN"/>
    <property type="match status" value="1"/>
</dbReference>
<keyword evidence="13" id="KW-0539">Nucleus</keyword>
<evidence type="ECO:0000313" key="16">
    <source>
        <dbReference type="Proteomes" id="UP000822688"/>
    </source>
</evidence>
<evidence type="ECO:0000256" key="6">
    <source>
        <dbReference type="ARBA" id="ARBA00022771"/>
    </source>
</evidence>
<dbReference type="InterPro" id="IPR011856">
    <property type="entry name" value="tRNA_endonuc-like_dom_sf"/>
</dbReference>
<dbReference type="InterPro" id="IPR014905">
    <property type="entry name" value="HIRAN"/>
</dbReference>
<evidence type="ECO:0000256" key="4">
    <source>
        <dbReference type="ARBA" id="ARBA00022723"/>
    </source>
</evidence>
<evidence type="ECO:0000256" key="1">
    <source>
        <dbReference type="ARBA" id="ARBA00000983"/>
    </source>
</evidence>
<keyword evidence="5 12" id="KW-0227">DNA damage</keyword>
<evidence type="ECO:0000256" key="10">
    <source>
        <dbReference type="ARBA" id="ARBA00023204"/>
    </source>
</evidence>
<reference evidence="15" key="1">
    <citation type="submission" date="2020-06" db="EMBL/GenBank/DDBJ databases">
        <title>WGS assembly of Ceratodon purpureus strain R40.</title>
        <authorList>
            <person name="Carey S.B."/>
            <person name="Jenkins J."/>
            <person name="Shu S."/>
            <person name="Lovell J.T."/>
            <person name="Sreedasyam A."/>
            <person name="Maumus F."/>
            <person name="Tiley G.P."/>
            <person name="Fernandez-Pozo N."/>
            <person name="Barry K."/>
            <person name="Chen C."/>
            <person name="Wang M."/>
            <person name="Lipzen A."/>
            <person name="Daum C."/>
            <person name="Saski C.A."/>
            <person name="Payton A.C."/>
            <person name="Mcbreen J.C."/>
            <person name="Conrad R.E."/>
            <person name="Kollar L.M."/>
            <person name="Olsson S."/>
            <person name="Huttunen S."/>
            <person name="Landis J.B."/>
            <person name="Wickett N.J."/>
            <person name="Johnson M.G."/>
            <person name="Rensing S.A."/>
            <person name="Grimwood J."/>
            <person name="Schmutz J."/>
            <person name="Mcdaniel S.F."/>
        </authorList>
    </citation>
    <scope>NUCLEOTIDE SEQUENCE</scope>
    <source>
        <strain evidence="15">R40</strain>
    </source>
</reference>
<keyword evidence="16" id="KW-1185">Reference proteome</keyword>
<protein>
    <recommendedName>
        <fullName evidence="13">Fanconi-associated nuclease</fullName>
        <ecNumber evidence="13">3.1.4.1</ecNumber>
    </recommendedName>
</protein>
<dbReference type="GO" id="GO:0070336">
    <property type="term" value="F:flap-structured DNA binding"/>
    <property type="evidence" value="ECO:0007669"/>
    <property type="project" value="TreeGrafter"/>
</dbReference>
<evidence type="ECO:0000256" key="8">
    <source>
        <dbReference type="ARBA" id="ARBA00022833"/>
    </source>
</evidence>
<dbReference type="EMBL" id="CM026425">
    <property type="protein sequence ID" value="KAG0577838.1"/>
    <property type="molecule type" value="Genomic_DNA"/>
</dbReference>
<sequence length="1143" mass="127302">MDGRRKIAVMLRGHESLLRLVGKRRKLHPSVFSFPACEEVYLDVKASDGGPLVCEPTAAENGEGSRLTDAEIGKENCPVEWVSCPVCSKSINGNVINNHLDTCLAQQETKGSRRKSTQLTLFSSMKRITKTSTTDASRKDKAQAGKRTSEISNVVGIPTLPTSHLSQFKVSSLSAKDDSDDFQEDVPTALNSLNGHPDANVVSTVMPLAGADATGVGSCSDEMVSDDSNEGVLCPFNDKRTVKQEFTKDVVKPEISECRNPTSQIHDVKDRSDSITDMKVEPLELTQTDYVKFEELCICTCHFVPVNSCSSETPESIHSASSRDNLDVIDSEGSVHMDDVVRDVTNRDSSVVVGTIDTHIVGRKFSMEAVCEEGMPLAFVRDPDNPKDSNAIKVITPDKLELGYLPRQVASHFSVILDKELGDLKGVILAVPEDVFEIVPIKVTLEKKNLESEHEEIISKCWQGALSASLIPPKQFKYEANFLCLLQTVLERDSHLFNSDEQVFLCSFQLLSGDAQRLFIHLYQRKGPWFRVRNLNYSDVADVESSFQELIAARFMIAAEAVADGSATEFREIVEVLNVFDLRQLVSSAQLKDRKEVAGARKEELVDWVTSGVLVKDQVSALGSCSGTVVKEMVLDLVGSCIRVSDDASFLLWRSQRLFFLNGDQDLSSFLLVDMGRVKYPEYKCNRKLPVFATREALLEYEKALEVAQAMDMALEVNDMTAVMAFLTRARTFLRIDQNEGSKEPRRDGCPSFFYRFTAARVYATVCTLGVSILEREHRYGEAIELLKELLSTCIRSGRRGYWTVRLSMDLDHLGRKEESLQVAEKGVTDPLIRGGDLVALQRRVVRLSKPPRRWKKPPYAEALNLKFEEVQIRGRPLNCTIGMKSRFYGFDEQQCGVEELALQYYASEEGGGWEGMHSEGGVWMMLFGLLMWEVLFADVPDVFQTPFQTAPLDLDSHSFFIARRDIIEARLEEIRQGQAVVLLAECWSKHYGTYCRGVNWEKYSLDTLQIIAACVGGSGLSALCRLLTQDHAGYSAGMPDLLLWRTYREPSLLRRSSSDINCLRCDCGQEMDSLEPAKSAGPVEAEGIVNVTKGCVLRGEAKLVEVKGPRDRLSEQQRAWIASLLSAGLAVQVCKVLESLDN</sequence>
<evidence type="ECO:0000256" key="13">
    <source>
        <dbReference type="RuleBase" id="RU365033"/>
    </source>
</evidence>
<dbReference type="SMART" id="SM00990">
    <property type="entry name" value="VRR_NUC"/>
    <property type="match status" value="1"/>
</dbReference>
<dbReference type="GO" id="GO:0005634">
    <property type="term" value="C:nucleus"/>
    <property type="evidence" value="ECO:0007669"/>
    <property type="project" value="UniProtKB-SubCell"/>
</dbReference>
<dbReference type="Pfam" id="PF21170">
    <property type="entry name" value="FAN1_TPR"/>
    <property type="match status" value="1"/>
</dbReference>
<keyword evidence="10 12" id="KW-0234">DNA repair</keyword>